<sequence length="79" mass="8772">MESHVCIFHTGAHALRLGYRVDLATDAVTSRSESNRLVGIKRLEQAGAVMSSTEMIIFELLNRAGTEEFRKALPLLKTL</sequence>
<dbReference type="PANTHER" id="PTHR14119:SF3">
    <property type="entry name" value="ISOCHORISMATASE DOMAIN-CONTAINING PROTEIN 2"/>
    <property type="match status" value="1"/>
</dbReference>
<dbReference type="InterPro" id="IPR050993">
    <property type="entry name" value="Isochorismatase_domain"/>
</dbReference>
<comment type="caution">
    <text evidence="2">The sequence shown here is derived from an EMBL/GenBank/DDBJ whole genome shotgun (WGS) entry which is preliminary data.</text>
</comment>
<accession>A0A7C0WV78</accession>
<dbReference type="PANTHER" id="PTHR14119">
    <property type="entry name" value="HYDROLASE"/>
    <property type="match status" value="1"/>
</dbReference>
<gene>
    <name evidence="2" type="ORF">ENG14_05470</name>
</gene>
<evidence type="ECO:0000313" key="2">
    <source>
        <dbReference type="EMBL" id="HDL90335.1"/>
    </source>
</evidence>
<dbReference type="EMBL" id="DQZW01000257">
    <property type="protein sequence ID" value="HDL90335.1"/>
    <property type="molecule type" value="Genomic_DNA"/>
</dbReference>
<dbReference type="InterPro" id="IPR036380">
    <property type="entry name" value="Isochorismatase-like_sf"/>
</dbReference>
<organism evidence="2">
    <name type="scientific">Thermodesulforhabdus norvegica</name>
    <dbReference type="NCBI Taxonomy" id="39841"/>
    <lineage>
        <taxon>Bacteria</taxon>
        <taxon>Pseudomonadati</taxon>
        <taxon>Thermodesulfobacteriota</taxon>
        <taxon>Syntrophobacteria</taxon>
        <taxon>Syntrophobacterales</taxon>
        <taxon>Thermodesulforhabdaceae</taxon>
        <taxon>Thermodesulforhabdus</taxon>
    </lineage>
</organism>
<dbReference type="Gene3D" id="3.40.50.850">
    <property type="entry name" value="Isochorismatase-like"/>
    <property type="match status" value="1"/>
</dbReference>
<feature type="non-terminal residue" evidence="2">
    <location>
        <position position="1"/>
    </location>
</feature>
<dbReference type="InterPro" id="IPR000868">
    <property type="entry name" value="Isochorismatase-like_dom"/>
</dbReference>
<dbReference type="Proteomes" id="UP000886355">
    <property type="component" value="Unassembled WGS sequence"/>
</dbReference>
<name>A0A7C0WV78_9BACT</name>
<reference evidence="2" key="1">
    <citation type="journal article" date="2020" name="mSystems">
        <title>Genome- and Community-Level Interaction Insights into Carbon Utilization and Element Cycling Functions of Hydrothermarchaeota in Hydrothermal Sediment.</title>
        <authorList>
            <person name="Zhou Z."/>
            <person name="Liu Y."/>
            <person name="Xu W."/>
            <person name="Pan J."/>
            <person name="Luo Z.H."/>
            <person name="Li M."/>
        </authorList>
    </citation>
    <scope>NUCLEOTIDE SEQUENCE [LARGE SCALE GENOMIC DNA]</scope>
    <source>
        <strain evidence="2">HyVt-19</strain>
    </source>
</reference>
<dbReference type="Pfam" id="PF00857">
    <property type="entry name" value="Isochorismatase"/>
    <property type="match status" value="1"/>
</dbReference>
<protein>
    <submittedName>
        <fullName evidence="2">Isochorismatase family protein</fullName>
    </submittedName>
</protein>
<dbReference type="AlphaFoldDB" id="A0A7C0WV78"/>
<dbReference type="SUPFAM" id="SSF52499">
    <property type="entry name" value="Isochorismatase-like hydrolases"/>
    <property type="match status" value="1"/>
</dbReference>
<evidence type="ECO:0000259" key="1">
    <source>
        <dbReference type="Pfam" id="PF00857"/>
    </source>
</evidence>
<proteinExistence type="predicted"/>
<feature type="domain" description="Isochorismatase-like" evidence="1">
    <location>
        <begin position="1"/>
        <end position="54"/>
    </location>
</feature>